<dbReference type="Proteomes" id="UP001165289">
    <property type="component" value="Unassembled WGS sequence"/>
</dbReference>
<accession>A0AAV7KJZ2</accession>
<dbReference type="AlphaFoldDB" id="A0AAV7KJZ2"/>
<keyword evidence="2" id="KW-1185">Reference proteome</keyword>
<sequence>MVSKRLFPLQKNSLLSKWSQIGYITDQVNAYEYTSQEILEHAISQLCKMTEAHELAHFTFLLSQLCLIFKPPDGRRFDTDNMIFAVQLHNILLSAYKMIHRSGLIILPSTEKVKQMLARSLQDSNLKTLFDQLKPQQRLVNLMFDEVKLVETLRFLEACSRILSKYCNGW</sequence>
<reference evidence="1 2" key="1">
    <citation type="journal article" date="2023" name="BMC Biol.">
        <title>The compact genome of the sponge Oopsacas minuta (Hexactinellida) is lacking key metazoan core genes.</title>
        <authorList>
            <person name="Santini S."/>
            <person name="Schenkelaars Q."/>
            <person name="Jourda C."/>
            <person name="Duchesne M."/>
            <person name="Belahbib H."/>
            <person name="Rocher C."/>
            <person name="Selva M."/>
            <person name="Riesgo A."/>
            <person name="Vervoort M."/>
            <person name="Leys S.P."/>
            <person name="Kodjabachian L."/>
            <person name="Le Bivic A."/>
            <person name="Borchiellini C."/>
            <person name="Claverie J.M."/>
            <person name="Renard E."/>
        </authorList>
    </citation>
    <scope>NUCLEOTIDE SEQUENCE [LARGE SCALE GENOMIC DNA]</scope>
    <source>
        <strain evidence="1">SPO-2</strain>
    </source>
</reference>
<evidence type="ECO:0000313" key="2">
    <source>
        <dbReference type="Proteomes" id="UP001165289"/>
    </source>
</evidence>
<dbReference type="EMBL" id="JAKMXF010000007">
    <property type="protein sequence ID" value="KAI6661767.1"/>
    <property type="molecule type" value="Genomic_DNA"/>
</dbReference>
<protein>
    <submittedName>
        <fullName evidence="1">Uncharacterized protein</fullName>
    </submittedName>
</protein>
<organism evidence="1 2">
    <name type="scientific">Oopsacas minuta</name>
    <dbReference type="NCBI Taxonomy" id="111878"/>
    <lineage>
        <taxon>Eukaryota</taxon>
        <taxon>Metazoa</taxon>
        <taxon>Porifera</taxon>
        <taxon>Hexactinellida</taxon>
        <taxon>Hexasterophora</taxon>
        <taxon>Lyssacinosida</taxon>
        <taxon>Leucopsacidae</taxon>
        <taxon>Oopsacas</taxon>
    </lineage>
</organism>
<comment type="caution">
    <text evidence="1">The sequence shown here is derived from an EMBL/GenBank/DDBJ whole genome shotgun (WGS) entry which is preliminary data.</text>
</comment>
<evidence type="ECO:0000313" key="1">
    <source>
        <dbReference type="EMBL" id="KAI6661767.1"/>
    </source>
</evidence>
<name>A0AAV7KJZ2_9METZ</name>
<gene>
    <name evidence="1" type="ORF">LOD99_9834</name>
</gene>
<proteinExistence type="predicted"/>